<dbReference type="SMART" id="SM00091">
    <property type="entry name" value="PAS"/>
    <property type="match status" value="1"/>
</dbReference>
<reference evidence="4 5" key="1">
    <citation type="journal article" date="2019" name="Indoor Air">
        <title>Impacts of indoor surface finishes on bacterial viability.</title>
        <authorList>
            <person name="Hu J."/>
            <person name="Maamar S.B."/>
            <person name="Glawe A.J."/>
            <person name="Gottel N."/>
            <person name="Gilbert J.A."/>
            <person name="Hartmann E.M."/>
        </authorList>
    </citation>
    <scope>NUCLEOTIDE SEQUENCE [LARGE SCALE GENOMIC DNA]</scope>
    <source>
        <strain evidence="4 5">AF060A6</strain>
    </source>
</reference>
<dbReference type="SUPFAM" id="SSF141868">
    <property type="entry name" value="EAL domain-like"/>
    <property type="match status" value="1"/>
</dbReference>
<dbReference type="SMART" id="SM00267">
    <property type="entry name" value="GGDEF"/>
    <property type="match status" value="1"/>
</dbReference>
<dbReference type="NCBIfam" id="TIGR00229">
    <property type="entry name" value="sensory_box"/>
    <property type="match status" value="1"/>
</dbReference>
<dbReference type="PANTHER" id="PTHR44757:SF2">
    <property type="entry name" value="BIOFILM ARCHITECTURE MAINTENANCE PROTEIN MBAA"/>
    <property type="match status" value="1"/>
</dbReference>
<dbReference type="InterPro" id="IPR009875">
    <property type="entry name" value="PilZ_domain"/>
</dbReference>
<dbReference type="NCBIfam" id="TIGR00254">
    <property type="entry name" value="GGDEF"/>
    <property type="match status" value="1"/>
</dbReference>
<keyword evidence="5" id="KW-1185">Reference proteome</keyword>
<dbReference type="PROSITE" id="PS50112">
    <property type="entry name" value="PAS"/>
    <property type="match status" value="1"/>
</dbReference>
<dbReference type="Pfam" id="PF07238">
    <property type="entry name" value="PilZ"/>
    <property type="match status" value="1"/>
</dbReference>
<dbReference type="SMART" id="SM00052">
    <property type="entry name" value="EAL"/>
    <property type="match status" value="1"/>
</dbReference>
<dbReference type="SUPFAM" id="SSF55073">
    <property type="entry name" value="Nucleotide cyclase"/>
    <property type="match status" value="1"/>
</dbReference>
<organism evidence="4 5">
    <name type="scientific">Bacillus timonensis</name>
    <dbReference type="NCBI Taxonomy" id="1033734"/>
    <lineage>
        <taxon>Bacteria</taxon>
        <taxon>Bacillati</taxon>
        <taxon>Bacillota</taxon>
        <taxon>Bacilli</taxon>
        <taxon>Bacillales</taxon>
        <taxon>Bacillaceae</taxon>
        <taxon>Bacillus</taxon>
    </lineage>
</organism>
<accession>A0A4S3PJQ0</accession>
<feature type="domain" description="GGDEF" evidence="3">
    <location>
        <begin position="191"/>
        <end position="325"/>
    </location>
</feature>
<dbReference type="EMBL" id="SLUB01000069">
    <property type="protein sequence ID" value="THE09650.1"/>
    <property type="molecule type" value="Genomic_DNA"/>
</dbReference>
<dbReference type="InterPro" id="IPR035965">
    <property type="entry name" value="PAS-like_dom_sf"/>
</dbReference>
<dbReference type="CDD" id="cd01948">
    <property type="entry name" value="EAL"/>
    <property type="match status" value="1"/>
</dbReference>
<dbReference type="AlphaFoldDB" id="A0A4S3PJQ0"/>
<evidence type="ECO:0000259" key="3">
    <source>
        <dbReference type="PROSITE" id="PS50887"/>
    </source>
</evidence>
<dbReference type="InterPro" id="IPR000160">
    <property type="entry name" value="GGDEF_dom"/>
</dbReference>
<dbReference type="Pfam" id="PF08448">
    <property type="entry name" value="PAS_4"/>
    <property type="match status" value="1"/>
</dbReference>
<dbReference type="PANTHER" id="PTHR44757">
    <property type="entry name" value="DIGUANYLATE CYCLASE DGCP"/>
    <property type="match status" value="1"/>
</dbReference>
<dbReference type="InterPro" id="IPR043128">
    <property type="entry name" value="Rev_trsase/Diguanyl_cyclase"/>
</dbReference>
<evidence type="ECO:0000259" key="2">
    <source>
        <dbReference type="PROSITE" id="PS50883"/>
    </source>
</evidence>
<evidence type="ECO:0000259" key="1">
    <source>
        <dbReference type="PROSITE" id="PS50112"/>
    </source>
</evidence>
<dbReference type="Gene3D" id="3.30.450.20">
    <property type="entry name" value="PAS domain"/>
    <property type="match status" value="1"/>
</dbReference>
<dbReference type="PROSITE" id="PS50887">
    <property type="entry name" value="GGDEF"/>
    <property type="match status" value="1"/>
</dbReference>
<dbReference type="InterPro" id="IPR001633">
    <property type="entry name" value="EAL_dom"/>
</dbReference>
<dbReference type="Proteomes" id="UP000306477">
    <property type="component" value="Unassembled WGS sequence"/>
</dbReference>
<dbReference type="PROSITE" id="PS50883">
    <property type="entry name" value="EAL"/>
    <property type="match status" value="1"/>
</dbReference>
<dbReference type="Pfam" id="PF00990">
    <property type="entry name" value="GGDEF"/>
    <property type="match status" value="1"/>
</dbReference>
<gene>
    <name evidence="4" type="ORF">E1I69_21565</name>
</gene>
<dbReference type="Gene3D" id="3.20.20.450">
    <property type="entry name" value="EAL domain"/>
    <property type="match status" value="1"/>
</dbReference>
<name>A0A4S3PJQ0_9BACI</name>
<comment type="caution">
    <text evidence="4">The sequence shown here is derived from an EMBL/GenBank/DDBJ whole genome shotgun (WGS) entry which is preliminary data.</text>
</comment>
<proteinExistence type="predicted"/>
<feature type="domain" description="EAL" evidence="2">
    <location>
        <begin position="334"/>
        <end position="588"/>
    </location>
</feature>
<evidence type="ECO:0000313" key="4">
    <source>
        <dbReference type="EMBL" id="THE09650.1"/>
    </source>
</evidence>
<feature type="domain" description="PAS" evidence="1">
    <location>
        <begin position="50"/>
        <end position="107"/>
    </location>
</feature>
<dbReference type="InterPro" id="IPR029787">
    <property type="entry name" value="Nucleotide_cyclase"/>
</dbReference>
<sequence length="746" mass="86476">MSFVIKYCQIMSKSLDEDCGYMKLFNKSYLTSENLERKDNVTYLPPSETILDNITNGFFIIDRNWKIIYTNKKMERFVNKERKELIGQNIWKVLPQAVGTKFYDFYHKVMEERVTVTFEDYYEPTKEWLEVRVIPTDEGIIGYAINITERKSYEQTVEHLAFYDLLTNLPNRILLEKKLNELIEKSKGKKQSFALIYMDIDRFKYINDTLGHIIGEKFILQFAERLVRIISNQGFIARLGGDEFAVILNNTIENEQIHTISEKIITKVKEEPFIVDDYELFVTVSIGISVFPQHGEDSKTLMKNSDIAVNHAKDMGRSKAEEYNPMMDIYSYKRLSLETDLRKAIDENKLELHFQPKVKVSTGEIKGAEALIRWNHPDWGMLTPADIIPIAEETGLIHSLSNWVARKVCLVLHSWQNEGLNLIPISINISADRFISADFVPNITRLLEETKLEGKWLEIEITETSILDNQRLVEKTINDLNNLNVRVSLDDFGTGYSSLSYLTRYKIHVLKIDKSFIQDVSVNSSNSTVVKSIIQLAHGLGMSVVAEGVETPEQLQFLKQQECDEIQGYIFSKPVPVSDLLNLLGNRVLKPKVEKQSYYENKRNYFRVELYYPMSSQMTIISFKNKDIQLGRTEILVEDIGLGGLRFLSHLLLSVNHDIIYEFEIEILGEEFYLKGRIVWKEENEEGIYRYGVEFLISESERELLAKTLNNLSLQIRTSPLVPNCRQVQSNKYSYIKNQINKDSTT</sequence>
<dbReference type="Gene3D" id="3.30.70.270">
    <property type="match status" value="1"/>
</dbReference>
<evidence type="ECO:0000313" key="5">
    <source>
        <dbReference type="Proteomes" id="UP000306477"/>
    </source>
</evidence>
<dbReference type="GO" id="GO:0035438">
    <property type="term" value="F:cyclic-di-GMP binding"/>
    <property type="evidence" value="ECO:0007669"/>
    <property type="project" value="InterPro"/>
</dbReference>
<dbReference type="InterPro" id="IPR035919">
    <property type="entry name" value="EAL_sf"/>
</dbReference>
<dbReference type="InterPro" id="IPR052155">
    <property type="entry name" value="Biofilm_reg_signaling"/>
</dbReference>
<dbReference type="OrthoDB" id="9759607at2"/>
<dbReference type="SUPFAM" id="SSF55785">
    <property type="entry name" value="PYP-like sensor domain (PAS domain)"/>
    <property type="match status" value="1"/>
</dbReference>
<dbReference type="CDD" id="cd00130">
    <property type="entry name" value="PAS"/>
    <property type="match status" value="1"/>
</dbReference>
<dbReference type="CDD" id="cd01949">
    <property type="entry name" value="GGDEF"/>
    <property type="match status" value="1"/>
</dbReference>
<dbReference type="FunFam" id="3.20.20.450:FF:000001">
    <property type="entry name" value="Cyclic di-GMP phosphodiesterase yahA"/>
    <property type="match status" value="1"/>
</dbReference>
<dbReference type="InterPro" id="IPR013656">
    <property type="entry name" value="PAS_4"/>
</dbReference>
<protein>
    <submittedName>
        <fullName evidence="4">EAL domain-containing protein</fullName>
    </submittedName>
</protein>
<dbReference type="Pfam" id="PF00563">
    <property type="entry name" value="EAL"/>
    <property type="match status" value="1"/>
</dbReference>
<dbReference type="InterPro" id="IPR000014">
    <property type="entry name" value="PAS"/>
</dbReference>